<organism evidence="1 2">
    <name type="scientific">Galerina marginata (strain CBS 339.88)</name>
    <dbReference type="NCBI Taxonomy" id="685588"/>
    <lineage>
        <taxon>Eukaryota</taxon>
        <taxon>Fungi</taxon>
        <taxon>Dikarya</taxon>
        <taxon>Basidiomycota</taxon>
        <taxon>Agaricomycotina</taxon>
        <taxon>Agaricomycetes</taxon>
        <taxon>Agaricomycetidae</taxon>
        <taxon>Agaricales</taxon>
        <taxon>Agaricineae</taxon>
        <taxon>Strophariaceae</taxon>
        <taxon>Galerina</taxon>
    </lineage>
</organism>
<gene>
    <name evidence="1" type="ORF">GALMADRAFT_146224</name>
</gene>
<dbReference type="Proteomes" id="UP000027222">
    <property type="component" value="Unassembled WGS sequence"/>
</dbReference>
<dbReference type="OrthoDB" id="3045590at2759"/>
<dbReference type="EMBL" id="KL142407">
    <property type="protein sequence ID" value="KDR68570.1"/>
    <property type="molecule type" value="Genomic_DNA"/>
</dbReference>
<reference evidence="2" key="1">
    <citation type="journal article" date="2014" name="Proc. Natl. Acad. Sci. U.S.A.">
        <title>Extensive sampling of basidiomycete genomes demonstrates inadequacy of the white-rot/brown-rot paradigm for wood decay fungi.</title>
        <authorList>
            <person name="Riley R."/>
            <person name="Salamov A.A."/>
            <person name="Brown D.W."/>
            <person name="Nagy L.G."/>
            <person name="Floudas D."/>
            <person name="Held B.W."/>
            <person name="Levasseur A."/>
            <person name="Lombard V."/>
            <person name="Morin E."/>
            <person name="Otillar R."/>
            <person name="Lindquist E.A."/>
            <person name="Sun H."/>
            <person name="LaButti K.M."/>
            <person name="Schmutz J."/>
            <person name="Jabbour D."/>
            <person name="Luo H."/>
            <person name="Baker S.E."/>
            <person name="Pisabarro A.G."/>
            <person name="Walton J.D."/>
            <person name="Blanchette R.A."/>
            <person name="Henrissat B."/>
            <person name="Martin F."/>
            <person name="Cullen D."/>
            <person name="Hibbett D.S."/>
            <person name="Grigoriev I.V."/>
        </authorList>
    </citation>
    <scope>NUCLEOTIDE SEQUENCE [LARGE SCALE GENOMIC DNA]</scope>
    <source>
        <strain evidence="2">CBS 339.88</strain>
    </source>
</reference>
<evidence type="ECO:0000313" key="2">
    <source>
        <dbReference type="Proteomes" id="UP000027222"/>
    </source>
</evidence>
<sequence length="504" mass="57169">MLHGETDLAWLCNDQLETQDRPLTIIRRSSQVCRKWRDIILGSPLLWGKLLDMSLLSELARGHWMNEVVRRSGRSPLHITTDNEGVSRRLSSLVTLLDDHWERVQVLNVILKVWVSTDTIRSEISQILRRPTSCLRSFKLDFISDTGYYPELGPEPPLFGNAAPALIALRCTHPFLNLGSTNLWLSQLRVLHITLDTRTYNVPALLEAFKRIPGLEILMLGGWQLHTGSPSVPHKSVALPNLKVLRLLTVTTTTMTEILDALVLPDVCSLVVFARRELEDFVRDNLTHTYQTLHRYSRNYFNTHTITSLLLSITSNTLLLQDTSMNHGPGVSRFSLDLRSDAEFLGGELSLFFDLFADANLAKTTYITLDIGPSHDHLSESNFMSLLHRLDSVEALDTSEPTTTLQFLSIDLHRNAQRIYFFSTPTTVPQMAEDENVLIDEIDLRNLDYDSSPQDLDLLEEMTGLFITWDTSTASDDEELICEYLCGSGNPEMLRDIFPIDNTM</sequence>
<keyword evidence="2" id="KW-1185">Reference proteome</keyword>
<dbReference type="AlphaFoldDB" id="A0A067SCB4"/>
<accession>A0A067SCB4</accession>
<name>A0A067SCB4_GALM3</name>
<protein>
    <recommendedName>
        <fullName evidence="3">F-box domain-containing protein</fullName>
    </recommendedName>
</protein>
<evidence type="ECO:0008006" key="3">
    <source>
        <dbReference type="Google" id="ProtNLM"/>
    </source>
</evidence>
<dbReference type="HOGENOM" id="CLU_030662_0_0_1"/>
<proteinExistence type="predicted"/>
<evidence type="ECO:0000313" key="1">
    <source>
        <dbReference type="EMBL" id="KDR68570.1"/>
    </source>
</evidence>